<evidence type="ECO:0000313" key="2">
    <source>
        <dbReference type="Proteomes" id="UP000002010"/>
    </source>
</evidence>
<protein>
    <submittedName>
        <fullName evidence="1">Uncharacterized protein</fullName>
    </submittedName>
</protein>
<dbReference type="HOGENOM" id="CLU_3272102_0_0_4"/>
<gene>
    <name evidence="1" type="ordered locus">LHK_01365</name>
</gene>
<dbReference type="Proteomes" id="UP000002010">
    <property type="component" value="Chromosome"/>
</dbReference>
<dbReference type="EMBL" id="CP001154">
    <property type="protein sequence ID" value="ACO74355.1"/>
    <property type="molecule type" value="Genomic_DNA"/>
</dbReference>
<proteinExistence type="predicted"/>
<evidence type="ECO:0000313" key="1">
    <source>
        <dbReference type="EMBL" id="ACO74355.1"/>
    </source>
</evidence>
<sequence length="41" mass="4854">MQMLQQIIRNQTSDIAKGLLMEFQWREWSPAQSQTVNNFLA</sequence>
<reference evidence="1 2" key="1">
    <citation type="journal article" date="2009" name="PLoS Genet.">
        <title>The complete genome and proteome of Laribacter hongkongensis reveal potential mechanisms for adaptations to different temperatures and habitats.</title>
        <authorList>
            <person name="Woo P.C."/>
            <person name="Lau S.K."/>
            <person name="Tse H."/>
            <person name="Teng J.L."/>
            <person name="Curreem S.O."/>
            <person name="Tsang A.K."/>
            <person name="Fan R.Y."/>
            <person name="Wong G.K."/>
            <person name="Huang Y."/>
            <person name="Loman N.J."/>
            <person name="Snyder L.A."/>
            <person name="Cai J.J."/>
            <person name="Huang J.D."/>
            <person name="Mak W."/>
            <person name="Pallen M.J."/>
            <person name="Lok S."/>
            <person name="Yuen K.Y."/>
        </authorList>
    </citation>
    <scope>NUCLEOTIDE SEQUENCE [LARGE SCALE GENOMIC DNA]</scope>
    <source>
        <strain evidence="1 2">HLHK9</strain>
    </source>
</reference>
<organism evidence="1 2">
    <name type="scientific">Laribacter hongkongensis (strain HLHK9)</name>
    <dbReference type="NCBI Taxonomy" id="557598"/>
    <lineage>
        <taxon>Bacteria</taxon>
        <taxon>Pseudomonadati</taxon>
        <taxon>Pseudomonadota</taxon>
        <taxon>Betaproteobacteria</taxon>
        <taxon>Neisseriales</taxon>
        <taxon>Aquaspirillaceae</taxon>
        <taxon>Laribacter</taxon>
    </lineage>
</organism>
<dbReference type="AlphaFoldDB" id="C1D7B5"/>
<keyword evidence="2" id="KW-1185">Reference proteome</keyword>
<dbReference type="KEGG" id="lhk:LHK_01365"/>
<name>C1D7B5_LARHH</name>
<accession>C1D7B5</accession>